<evidence type="ECO:0000313" key="1">
    <source>
        <dbReference type="EMBL" id="MBK1809734.1"/>
    </source>
</evidence>
<name>A0ABS1EK42_9CLOT</name>
<gene>
    <name evidence="1" type="ORF">JHL18_03655</name>
</gene>
<comment type="caution">
    <text evidence="1">The sequence shown here is derived from an EMBL/GenBank/DDBJ whole genome shotgun (WGS) entry which is preliminary data.</text>
</comment>
<sequence>MTKDLDGTEHWYSNLKYYNNKGDSTPWSVDIVEYVNNRLVNSWGY</sequence>
<protein>
    <submittedName>
        <fullName evidence="1">Uncharacterized protein</fullName>
    </submittedName>
</protein>
<dbReference type="Proteomes" id="UP000596739">
    <property type="component" value="Unassembled WGS sequence"/>
</dbReference>
<dbReference type="EMBL" id="JAENHN010000010">
    <property type="protein sequence ID" value="MBK1809734.1"/>
    <property type="molecule type" value="Genomic_DNA"/>
</dbReference>
<evidence type="ECO:0000313" key="2">
    <source>
        <dbReference type="Proteomes" id="UP000596739"/>
    </source>
</evidence>
<dbReference type="RefSeq" id="WP_200266280.1">
    <property type="nucleotide sequence ID" value="NZ_JAENHN010000010.1"/>
</dbReference>
<organism evidence="1 2">
    <name type="scientific">Clostridium yunnanense</name>
    <dbReference type="NCBI Taxonomy" id="2800325"/>
    <lineage>
        <taxon>Bacteria</taxon>
        <taxon>Bacillati</taxon>
        <taxon>Bacillota</taxon>
        <taxon>Clostridia</taxon>
        <taxon>Eubacteriales</taxon>
        <taxon>Clostridiaceae</taxon>
        <taxon>Clostridium</taxon>
    </lineage>
</organism>
<accession>A0ABS1EK42</accession>
<keyword evidence="2" id="KW-1185">Reference proteome</keyword>
<reference evidence="2" key="1">
    <citation type="submission" date="2021-01" db="EMBL/GenBank/DDBJ databases">
        <title>Genome public.</title>
        <authorList>
            <person name="Liu C."/>
            <person name="Sun Q."/>
        </authorList>
    </citation>
    <scope>NUCLEOTIDE SEQUENCE [LARGE SCALE GENOMIC DNA]</scope>
    <source>
        <strain evidence="2">YIM B02505</strain>
    </source>
</reference>
<proteinExistence type="predicted"/>